<dbReference type="AlphaFoldDB" id="A0A6B8VRK7"/>
<gene>
    <name evidence="2" type="ORF">COCCU_04025</name>
</gene>
<dbReference type="InterPro" id="IPR018821">
    <property type="entry name" value="DUF294_put_nucleoTrafse_sb-bd"/>
</dbReference>
<feature type="domain" description="DUF294" evidence="1">
    <location>
        <begin position="187"/>
        <end position="293"/>
    </location>
</feature>
<sequence>MLHESLLDLAEQSPRCEQVATVRGVLAESHELLRNALAHDTPAVELTHWYSTLVSDALHSPAITELLGKNQLVLTGAIGRGDGFPTSKVEWLLVTADPTETGAEANGEISTILRSVGLIPAPLTAEFSPTTHAEWLYRIEQATAQGDPTAIGVFADAGTWFREHLLSHLGSVLPLLHEAIDHRPPALRSANGLPDRESVVDIRRELLAPVTDLARWAGLSSRTHCLATQEYIQAGQSAGVLNEDEADLLRQGWSTGASLQFRRWVDHVVDREITAEDLPALQRSSFGAASRGVALVVRSLAARHDINIPDNGS</sequence>
<keyword evidence="3" id="KW-1185">Reference proteome</keyword>
<dbReference type="Pfam" id="PF10335">
    <property type="entry name" value="DUF294_C"/>
    <property type="match status" value="1"/>
</dbReference>
<keyword evidence="2" id="KW-0808">Transferase</keyword>
<name>A0A6B8VRK7_9CORY</name>
<dbReference type="KEGG" id="cok:COCCU_04025"/>
<organism evidence="2 3">
    <name type="scientific">Corynebacterium occultum</name>
    <dbReference type="NCBI Taxonomy" id="2675219"/>
    <lineage>
        <taxon>Bacteria</taxon>
        <taxon>Bacillati</taxon>
        <taxon>Actinomycetota</taxon>
        <taxon>Actinomycetes</taxon>
        <taxon>Mycobacteriales</taxon>
        <taxon>Corynebacteriaceae</taxon>
        <taxon>Corynebacterium</taxon>
    </lineage>
</organism>
<dbReference type="RefSeq" id="WP_156230331.1">
    <property type="nucleotide sequence ID" value="NZ_CP046455.1"/>
</dbReference>
<accession>A0A6B8VRK7</accession>
<dbReference type="EMBL" id="CP046455">
    <property type="protein sequence ID" value="QGU06753.1"/>
    <property type="molecule type" value="Genomic_DNA"/>
</dbReference>
<dbReference type="Proteomes" id="UP000424462">
    <property type="component" value="Chromosome"/>
</dbReference>
<proteinExistence type="predicted"/>
<evidence type="ECO:0000313" key="2">
    <source>
        <dbReference type="EMBL" id="QGU06753.1"/>
    </source>
</evidence>
<protein>
    <submittedName>
        <fullName evidence="2">Nucleotidyltransferase substrate binding domain protein</fullName>
    </submittedName>
</protein>
<evidence type="ECO:0000259" key="1">
    <source>
        <dbReference type="Pfam" id="PF10335"/>
    </source>
</evidence>
<dbReference type="GO" id="GO:0016740">
    <property type="term" value="F:transferase activity"/>
    <property type="evidence" value="ECO:0007669"/>
    <property type="project" value="UniProtKB-KW"/>
</dbReference>
<reference evidence="2 3" key="1">
    <citation type="submission" date="2019-11" db="EMBL/GenBank/DDBJ databases">
        <title>Complete genome sequence of Corynebacterium kalinowskii 1959, a novel Corynebacterium species isolated from soil of a small paddock in Vilsendorf, Germany.</title>
        <authorList>
            <person name="Schaffert L."/>
            <person name="Ruwe M."/>
            <person name="Milse J."/>
            <person name="Hanuschka K."/>
            <person name="Ortseifen V."/>
            <person name="Droste J."/>
            <person name="Brandt D."/>
            <person name="Schlueter L."/>
            <person name="Kutter Y."/>
            <person name="Vinke S."/>
            <person name="Viehoefer P."/>
            <person name="Jacob L."/>
            <person name="Luebke N.-C."/>
            <person name="Schulte-Berndt E."/>
            <person name="Hain C."/>
            <person name="Linder M."/>
            <person name="Schmidt P."/>
            <person name="Wollenschlaeger L."/>
            <person name="Luttermann T."/>
            <person name="Thieme E."/>
            <person name="Hassa J."/>
            <person name="Haak M."/>
            <person name="Wittchen M."/>
            <person name="Mentz A."/>
            <person name="Persicke M."/>
            <person name="Busche T."/>
            <person name="Ruckert C."/>
        </authorList>
    </citation>
    <scope>NUCLEOTIDE SEQUENCE [LARGE SCALE GENOMIC DNA]</scope>
    <source>
        <strain evidence="2 3">2039</strain>
    </source>
</reference>
<evidence type="ECO:0000313" key="3">
    <source>
        <dbReference type="Proteomes" id="UP000424462"/>
    </source>
</evidence>